<gene>
    <name evidence="13" type="ORF">APLA_LOCUS1244</name>
</gene>
<dbReference type="InterPro" id="IPR033640">
    <property type="entry name" value="FAR_C"/>
</dbReference>
<keyword evidence="4 10" id="KW-0812">Transmembrane</keyword>
<evidence type="ECO:0000256" key="9">
    <source>
        <dbReference type="ARBA" id="ARBA00052530"/>
    </source>
</evidence>
<evidence type="ECO:0000256" key="3">
    <source>
        <dbReference type="ARBA" id="ARBA00022516"/>
    </source>
</evidence>
<evidence type="ECO:0000256" key="2">
    <source>
        <dbReference type="ARBA" id="ARBA00005928"/>
    </source>
</evidence>
<dbReference type="FunFam" id="3.40.50.720:FF:000143">
    <property type="entry name" value="Fatty acyl-CoA reductase"/>
    <property type="match status" value="1"/>
</dbReference>
<dbReference type="AlphaFoldDB" id="A0A8S0YSE0"/>
<dbReference type="InterPro" id="IPR026055">
    <property type="entry name" value="FAR"/>
</dbReference>
<keyword evidence="10" id="KW-0560">Oxidoreductase</keyword>
<evidence type="ECO:0000256" key="8">
    <source>
        <dbReference type="ARBA" id="ARBA00023136"/>
    </source>
</evidence>
<evidence type="ECO:0000259" key="12">
    <source>
        <dbReference type="Pfam" id="PF07993"/>
    </source>
</evidence>
<keyword evidence="7 10" id="KW-0443">Lipid metabolism</keyword>
<proteinExistence type="inferred from homology"/>
<evidence type="ECO:0000313" key="13">
    <source>
        <dbReference type="EMBL" id="CAB3222651.1"/>
    </source>
</evidence>
<dbReference type="PANTHER" id="PTHR11011:SF116">
    <property type="entry name" value="FATTY ACYL-COA REDUCTASE CG5065-RELATED"/>
    <property type="match status" value="1"/>
</dbReference>
<evidence type="ECO:0000256" key="4">
    <source>
        <dbReference type="ARBA" id="ARBA00022692"/>
    </source>
</evidence>
<keyword evidence="8 10" id="KW-0472">Membrane</keyword>
<dbReference type="Proteomes" id="UP000494256">
    <property type="component" value="Unassembled WGS sequence"/>
</dbReference>
<evidence type="ECO:0000256" key="1">
    <source>
        <dbReference type="ARBA" id="ARBA00004141"/>
    </source>
</evidence>
<dbReference type="InterPro" id="IPR013120">
    <property type="entry name" value="FAR_NAD-bd"/>
</dbReference>
<dbReference type="CDD" id="cd09071">
    <property type="entry name" value="FAR_C"/>
    <property type="match status" value="1"/>
</dbReference>
<reference evidence="13 14" key="1">
    <citation type="submission" date="2020-04" db="EMBL/GenBank/DDBJ databases">
        <authorList>
            <person name="Wallbank WR R."/>
            <person name="Pardo Diaz C."/>
            <person name="Kozak K."/>
            <person name="Martin S."/>
            <person name="Jiggins C."/>
            <person name="Moest M."/>
            <person name="Warren A I."/>
            <person name="Byers J.R.P. K."/>
            <person name="Montejo-Kovacevich G."/>
            <person name="Yen C E."/>
        </authorList>
    </citation>
    <scope>NUCLEOTIDE SEQUENCE [LARGE SCALE GENOMIC DNA]</scope>
</reference>
<dbReference type="GO" id="GO:0080019">
    <property type="term" value="F:alcohol-forming very long-chain fatty acyl-CoA reductase activity"/>
    <property type="evidence" value="ECO:0007669"/>
    <property type="project" value="InterPro"/>
</dbReference>
<keyword evidence="3 10" id="KW-0444">Lipid biosynthesis</keyword>
<dbReference type="Pfam" id="PF07993">
    <property type="entry name" value="NAD_binding_4"/>
    <property type="match status" value="1"/>
</dbReference>
<evidence type="ECO:0000259" key="11">
    <source>
        <dbReference type="Pfam" id="PF03015"/>
    </source>
</evidence>
<comment type="catalytic activity">
    <reaction evidence="9 10">
        <text>a long-chain fatty acyl-CoA + 2 NADPH + 2 H(+) = a long-chain primary fatty alcohol + 2 NADP(+) + CoA</text>
        <dbReference type="Rhea" id="RHEA:52716"/>
        <dbReference type="ChEBI" id="CHEBI:15378"/>
        <dbReference type="ChEBI" id="CHEBI:57287"/>
        <dbReference type="ChEBI" id="CHEBI:57783"/>
        <dbReference type="ChEBI" id="CHEBI:58349"/>
        <dbReference type="ChEBI" id="CHEBI:77396"/>
        <dbReference type="ChEBI" id="CHEBI:83139"/>
        <dbReference type="EC" id="1.2.1.84"/>
    </reaction>
</comment>
<dbReference type="Pfam" id="PF03015">
    <property type="entry name" value="Sterile"/>
    <property type="match status" value="1"/>
</dbReference>
<feature type="transmembrane region" description="Helical" evidence="10">
    <location>
        <begin position="347"/>
        <end position="371"/>
    </location>
</feature>
<comment type="caution">
    <text evidence="13">The sequence shown here is derived from an EMBL/GenBank/DDBJ whole genome shotgun (WGS) entry which is preliminary data.</text>
</comment>
<evidence type="ECO:0000256" key="6">
    <source>
        <dbReference type="ARBA" id="ARBA00022989"/>
    </source>
</evidence>
<keyword evidence="5 10" id="KW-0521">NADP</keyword>
<dbReference type="InterPro" id="IPR036291">
    <property type="entry name" value="NAD(P)-bd_dom_sf"/>
</dbReference>
<evidence type="ECO:0000256" key="7">
    <source>
        <dbReference type="ARBA" id="ARBA00023098"/>
    </source>
</evidence>
<sequence>MESINGYRSVAEFYNGKSIFVTGGTGFLGKVLLEKLLYSCEGIANIFVLIRDKKGVTSEQRLKQVIEKPVFSRIKTERPDDLNKLIPIRGDINLPNLGLTSADEEKLLEKVSVVIHMAATIKFHEELKISVNSNVKGTEYVLNLCHRIKRLEAFIHISTAYCNTDQQLLEEKVYPPRVELDEVLRFIEQPDQDEEVIKKSFLKSLPNTYTFTKGLAENYVLDHHGNIPTVIVRPSIVSAALREPLEGWIDNWFGATGMIVSTVKGANRVILGHPENVLDLIPVDYVVNVIIVAASQCREKLTVYNCCTSSCNPLSLQKLVRRVKKTAIAIGFHDNSYSNAMFTNKKWMLLILTFLLQTIPAYVGDLILWLMGKKPKYVKFQSQAIAVRNLINFFTSNSWEMKMDNVKTLHASLSHVDQKDFPCDPSDINWKKYNNNFVVGIKKYLVK</sequence>
<dbReference type="EC" id="1.2.1.84" evidence="10"/>
<keyword evidence="6 10" id="KW-1133">Transmembrane helix</keyword>
<evidence type="ECO:0000313" key="14">
    <source>
        <dbReference type="Proteomes" id="UP000494256"/>
    </source>
</evidence>
<feature type="domain" description="Fatty acyl-CoA reductase C-terminal" evidence="11">
    <location>
        <begin position="357"/>
        <end position="447"/>
    </location>
</feature>
<evidence type="ECO:0000256" key="10">
    <source>
        <dbReference type="RuleBase" id="RU363097"/>
    </source>
</evidence>
<comment type="function">
    <text evidence="10">Catalyzes the reduction of fatty acyl-CoA to fatty alcohols.</text>
</comment>
<dbReference type="Gene3D" id="3.40.50.720">
    <property type="entry name" value="NAD(P)-binding Rossmann-like Domain"/>
    <property type="match status" value="1"/>
</dbReference>
<dbReference type="CDD" id="cd05236">
    <property type="entry name" value="FAR-N_SDR_e"/>
    <property type="match status" value="1"/>
</dbReference>
<feature type="domain" description="Thioester reductase (TE)" evidence="12">
    <location>
        <begin position="21"/>
        <end position="290"/>
    </location>
</feature>
<organism evidence="13 14">
    <name type="scientific">Arctia plantaginis</name>
    <name type="common">Wood tiger moth</name>
    <name type="synonym">Phalaena plantaginis</name>
    <dbReference type="NCBI Taxonomy" id="874455"/>
    <lineage>
        <taxon>Eukaryota</taxon>
        <taxon>Metazoa</taxon>
        <taxon>Ecdysozoa</taxon>
        <taxon>Arthropoda</taxon>
        <taxon>Hexapoda</taxon>
        <taxon>Insecta</taxon>
        <taxon>Pterygota</taxon>
        <taxon>Neoptera</taxon>
        <taxon>Endopterygota</taxon>
        <taxon>Lepidoptera</taxon>
        <taxon>Glossata</taxon>
        <taxon>Ditrysia</taxon>
        <taxon>Noctuoidea</taxon>
        <taxon>Erebidae</taxon>
        <taxon>Arctiinae</taxon>
        <taxon>Arctia</taxon>
    </lineage>
</organism>
<dbReference type="SUPFAM" id="SSF51735">
    <property type="entry name" value="NAD(P)-binding Rossmann-fold domains"/>
    <property type="match status" value="1"/>
</dbReference>
<evidence type="ECO:0000256" key="5">
    <source>
        <dbReference type="ARBA" id="ARBA00022857"/>
    </source>
</evidence>
<dbReference type="PANTHER" id="PTHR11011">
    <property type="entry name" value="MALE STERILITY PROTEIN 2-RELATED"/>
    <property type="match status" value="1"/>
</dbReference>
<protein>
    <recommendedName>
        <fullName evidence="10">Fatty acyl-CoA reductase</fullName>
        <ecNumber evidence="10">1.2.1.84</ecNumber>
    </recommendedName>
</protein>
<name>A0A8S0YSE0_ARCPL</name>
<dbReference type="GO" id="GO:0102965">
    <property type="term" value="F:alcohol-forming long-chain fatty acyl-CoA reductase activity"/>
    <property type="evidence" value="ECO:0007669"/>
    <property type="project" value="UniProtKB-EC"/>
</dbReference>
<accession>A0A8S0YSE0</accession>
<dbReference type="GO" id="GO:0005777">
    <property type="term" value="C:peroxisome"/>
    <property type="evidence" value="ECO:0007669"/>
    <property type="project" value="TreeGrafter"/>
</dbReference>
<comment type="similarity">
    <text evidence="2 10">Belongs to the fatty acyl-CoA reductase family.</text>
</comment>
<dbReference type="GO" id="GO:0016020">
    <property type="term" value="C:membrane"/>
    <property type="evidence" value="ECO:0007669"/>
    <property type="project" value="UniProtKB-SubCell"/>
</dbReference>
<dbReference type="GO" id="GO:0035336">
    <property type="term" value="P:long-chain fatty-acyl-CoA metabolic process"/>
    <property type="evidence" value="ECO:0007669"/>
    <property type="project" value="TreeGrafter"/>
</dbReference>
<comment type="subcellular location">
    <subcellularLocation>
        <location evidence="1">Membrane</location>
        <topology evidence="1">Multi-pass membrane protein</topology>
    </subcellularLocation>
</comment>
<dbReference type="EMBL" id="CADEBD010000057">
    <property type="protein sequence ID" value="CAB3222651.1"/>
    <property type="molecule type" value="Genomic_DNA"/>
</dbReference>